<organism evidence="1">
    <name type="scientific">bioreactor metagenome</name>
    <dbReference type="NCBI Taxonomy" id="1076179"/>
    <lineage>
        <taxon>unclassified sequences</taxon>
        <taxon>metagenomes</taxon>
        <taxon>ecological metagenomes</taxon>
    </lineage>
</organism>
<reference evidence="1" key="1">
    <citation type="submission" date="2019-08" db="EMBL/GenBank/DDBJ databases">
        <authorList>
            <person name="Kucharzyk K."/>
            <person name="Murdoch R.W."/>
            <person name="Higgins S."/>
            <person name="Loffler F."/>
        </authorList>
    </citation>
    <scope>NUCLEOTIDE SEQUENCE</scope>
</reference>
<proteinExistence type="predicted"/>
<comment type="caution">
    <text evidence="1">The sequence shown here is derived from an EMBL/GenBank/DDBJ whole genome shotgun (WGS) entry which is preliminary data.</text>
</comment>
<dbReference type="AlphaFoldDB" id="A0A645AI64"/>
<accession>A0A645AI64</accession>
<evidence type="ECO:0000313" key="1">
    <source>
        <dbReference type="EMBL" id="MPM52912.1"/>
    </source>
</evidence>
<dbReference type="EMBL" id="VSSQ01014086">
    <property type="protein sequence ID" value="MPM52912.1"/>
    <property type="molecule type" value="Genomic_DNA"/>
</dbReference>
<gene>
    <name evidence="1" type="ORF">SDC9_99676</name>
</gene>
<sequence>MDDEGDLKGVHLFRSANSFDRGDLCPIWHTFGPGDAGKGQLAVYDDGTSPTMTLITGDFCAGQKQFLAQNISQ</sequence>
<name>A0A645AI64_9ZZZZ</name>
<protein>
    <submittedName>
        <fullName evidence="1">Uncharacterized protein</fullName>
    </submittedName>
</protein>